<keyword evidence="5 7" id="KW-0560">Oxidoreductase</keyword>
<comment type="caution">
    <text evidence="10">The sequence shown here is derived from an EMBL/GenBank/DDBJ whole genome shotgun (WGS) entry which is preliminary data.</text>
</comment>
<dbReference type="Proteomes" id="UP000220611">
    <property type="component" value="Unassembled WGS sequence"/>
</dbReference>
<keyword evidence="3 7" id="KW-0028">Amino-acid biosynthesis</keyword>
<comment type="catalytic activity">
    <reaction evidence="6 7">
        <text>N-acetyl-L-glutamate 5-semialdehyde + phosphate + NADP(+) = N-acetyl-L-glutamyl 5-phosphate + NADPH + H(+)</text>
        <dbReference type="Rhea" id="RHEA:21588"/>
        <dbReference type="ChEBI" id="CHEBI:15378"/>
        <dbReference type="ChEBI" id="CHEBI:29123"/>
        <dbReference type="ChEBI" id="CHEBI:43474"/>
        <dbReference type="ChEBI" id="CHEBI:57783"/>
        <dbReference type="ChEBI" id="CHEBI:57936"/>
        <dbReference type="ChEBI" id="CHEBI:58349"/>
        <dbReference type="EC" id="1.2.1.38"/>
    </reaction>
</comment>
<dbReference type="GO" id="GO:0005737">
    <property type="term" value="C:cytoplasm"/>
    <property type="evidence" value="ECO:0007669"/>
    <property type="project" value="UniProtKB-SubCell"/>
</dbReference>
<evidence type="ECO:0000313" key="12">
    <source>
        <dbReference type="Proteomes" id="UP000003490"/>
    </source>
</evidence>
<protein>
    <recommendedName>
        <fullName evidence="7">N-acetyl-gamma-glutamyl-phosphate reductase</fullName>
        <shortName evidence="7">AGPR</shortName>
        <ecNumber evidence="7">1.2.1.38</ecNumber>
    </recommendedName>
    <alternativeName>
        <fullName evidence="7">N-acetyl-glutamate semialdehyde dehydrogenase</fullName>
        <shortName evidence="7">NAGSA dehydrogenase</shortName>
    </alternativeName>
</protein>
<reference evidence="10 12" key="1">
    <citation type="submission" date="2007-08" db="EMBL/GenBank/DDBJ databases">
        <title>Draft genome sequence of Clostridium leptum (DSM 753).</title>
        <authorList>
            <person name="Sudarsanam P."/>
            <person name="Ley R."/>
            <person name="Guruge J."/>
            <person name="Turnbaugh P.J."/>
            <person name="Mahowald M."/>
            <person name="Liep D."/>
            <person name="Gordon J."/>
        </authorList>
    </citation>
    <scope>NUCLEOTIDE SEQUENCE [LARGE SCALE GENOMIC DNA]</scope>
    <source>
        <strain evidence="10 12">DSM 753</strain>
    </source>
</reference>
<dbReference type="NCBIfam" id="TIGR01850">
    <property type="entry name" value="argC"/>
    <property type="match status" value="1"/>
</dbReference>
<keyword evidence="13" id="KW-1185">Reference proteome</keyword>
<dbReference type="Proteomes" id="UP000003490">
    <property type="component" value="Unassembled WGS sequence"/>
</dbReference>
<evidence type="ECO:0000256" key="8">
    <source>
        <dbReference type="PROSITE-ProRule" id="PRU10010"/>
    </source>
</evidence>
<dbReference type="GO" id="GO:0006526">
    <property type="term" value="P:L-arginine biosynthetic process"/>
    <property type="evidence" value="ECO:0007669"/>
    <property type="project" value="UniProtKB-UniRule"/>
</dbReference>
<comment type="function">
    <text evidence="7">Catalyzes the NADPH-dependent reduction of N-acetyl-5-glutamyl phosphate to yield N-acetyl-L-glutamate 5-semialdehyde.</text>
</comment>
<gene>
    <name evidence="7 10" type="primary">argC</name>
    <name evidence="11" type="ORF">CH238_03835</name>
    <name evidence="10" type="ORF">CLOLEP_03648</name>
</gene>
<keyword evidence="7" id="KW-0963">Cytoplasm</keyword>
<reference evidence="10 12" key="2">
    <citation type="submission" date="2007-08" db="EMBL/GenBank/DDBJ databases">
        <authorList>
            <person name="Fulton L."/>
            <person name="Clifton S."/>
            <person name="Fulton B."/>
            <person name="Xu J."/>
            <person name="Minx P."/>
            <person name="Pepin K.H."/>
            <person name="Johnson M."/>
            <person name="Thiruvilangam P."/>
            <person name="Bhonagiri V."/>
            <person name="Nash W.E."/>
            <person name="Wang C."/>
            <person name="Mardis E.R."/>
            <person name="Wilson R.K."/>
        </authorList>
    </citation>
    <scope>NUCLEOTIDE SEQUENCE [LARGE SCALE GENOMIC DNA]</scope>
    <source>
        <strain evidence="10 12">DSM 753</strain>
    </source>
</reference>
<reference evidence="11 13" key="3">
    <citation type="submission" date="2017-07" db="EMBL/GenBank/DDBJ databases">
        <title>Prevalence of linear plasmids in Cutibacterium (Propionibacterium) acnes isolates obtained from prostatic tissue.</title>
        <authorList>
            <person name="Davidsson S."/>
            <person name="Carlsson J."/>
            <person name="Molling P."/>
            <person name="Andren O."/>
            <person name="Andersson S.-O."/>
            <person name="Brzuszkiewicz E."/>
            <person name="Poehlein A."/>
            <person name="Al-Zeer M."/>
            <person name="Brinkmann V."/>
            <person name="Scavenius C."/>
            <person name="Nazipi S."/>
            <person name="Soderquist B."/>
            <person name="Bruggemann H."/>
        </authorList>
    </citation>
    <scope>NUCLEOTIDE SEQUENCE [LARGE SCALE GENOMIC DNA]</scope>
    <source>
        <strain evidence="11 13">DSM 753</strain>
    </source>
</reference>
<evidence type="ECO:0000313" key="11">
    <source>
        <dbReference type="EMBL" id="PEQ25177.1"/>
    </source>
</evidence>
<dbReference type="eggNOG" id="COG0002">
    <property type="taxonomic scope" value="Bacteria"/>
</dbReference>
<dbReference type="Gene3D" id="3.40.50.720">
    <property type="entry name" value="NAD(P)-binding Rossmann-like Domain"/>
    <property type="match status" value="1"/>
</dbReference>
<dbReference type="FunFam" id="3.30.360.10:FF:000014">
    <property type="entry name" value="N-acetyl-gamma-glutamyl-phosphate reductase"/>
    <property type="match status" value="1"/>
</dbReference>
<evidence type="ECO:0000256" key="2">
    <source>
        <dbReference type="ARBA" id="ARBA00022571"/>
    </source>
</evidence>
<dbReference type="Pfam" id="PF22698">
    <property type="entry name" value="Semialdhyde_dhC_1"/>
    <property type="match status" value="1"/>
</dbReference>
<evidence type="ECO:0000256" key="7">
    <source>
        <dbReference type="HAMAP-Rule" id="MF_00150"/>
    </source>
</evidence>
<proteinExistence type="inferred from homology"/>
<comment type="pathway">
    <text evidence="1 7">Amino-acid biosynthesis; L-arginine biosynthesis; N(2)-acetyl-L-ornithine from L-glutamate: step 3/4.</text>
</comment>
<dbReference type="CDD" id="cd17895">
    <property type="entry name" value="AGPR_1_N"/>
    <property type="match status" value="1"/>
</dbReference>
<evidence type="ECO:0000256" key="1">
    <source>
        <dbReference type="ARBA" id="ARBA00004862"/>
    </source>
</evidence>
<keyword evidence="2 7" id="KW-0055">Arginine biosynthesis</keyword>
<feature type="active site" evidence="7 8">
    <location>
        <position position="148"/>
    </location>
</feature>
<evidence type="ECO:0000256" key="5">
    <source>
        <dbReference type="ARBA" id="ARBA00023002"/>
    </source>
</evidence>
<dbReference type="UniPathway" id="UPA00068">
    <property type="reaction ID" value="UER00108"/>
</dbReference>
<dbReference type="Pfam" id="PF01118">
    <property type="entry name" value="Semialdhyde_dh"/>
    <property type="match status" value="1"/>
</dbReference>
<dbReference type="HAMAP" id="MF_00150">
    <property type="entry name" value="ArgC_type1"/>
    <property type="match status" value="1"/>
</dbReference>
<dbReference type="InterPro" id="IPR050085">
    <property type="entry name" value="AGPR"/>
</dbReference>
<dbReference type="HOGENOM" id="CLU_006384_0_1_9"/>
<dbReference type="PANTHER" id="PTHR32338:SF10">
    <property type="entry name" value="N-ACETYL-GAMMA-GLUTAMYL-PHOSPHATE REDUCTASE, CHLOROPLASTIC-RELATED"/>
    <property type="match status" value="1"/>
</dbReference>
<dbReference type="PROSITE" id="PS01224">
    <property type="entry name" value="ARGC"/>
    <property type="match status" value="1"/>
</dbReference>
<dbReference type="InterPro" id="IPR000534">
    <property type="entry name" value="Semialdehyde_DH_NAD-bd"/>
</dbReference>
<evidence type="ECO:0000256" key="3">
    <source>
        <dbReference type="ARBA" id="ARBA00022605"/>
    </source>
</evidence>
<dbReference type="SUPFAM" id="SSF55347">
    <property type="entry name" value="Glyceraldehyde-3-phosphate dehydrogenase-like, C-terminal domain"/>
    <property type="match status" value="1"/>
</dbReference>
<dbReference type="SUPFAM" id="SSF51735">
    <property type="entry name" value="NAD(P)-binding Rossmann-fold domains"/>
    <property type="match status" value="1"/>
</dbReference>
<evidence type="ECO:0000313" key="10">
    <source>
        <dbReference type="EMBL" id="EDO59598.1"/>
    </source>
</evidence>
<dbReference type="GO" id="GO:0051287">
    <property type="term" value="F:NAD binding"/>
    <property type="evidence" value="ECO:0007669"/>
    <property type="project" value="InterPro"/>
</dbReference>
<name>A7VYH0_9FIRM</name>
<sequence>MIHAGIVGATGYAGSELVRLLLSHPEAEVTAISSVSFEGKAISEVYPAYFNLCDMVCETAGQVVDKCDVVFAALPHGLSQELAKACDEKGKAFIDLGADFRLDSEEEYQKWYGGTYQDKELHEKAVYGLPELFRKDILGKRVIANPGCYTTGAPLALAPAVANGLIELTGIIIDSKSGVTGAGRGLSQGTHYPDLNEGLHAYKVASHRHTPEIEQTLSRLSGQKVHVTFVPHLLPVNRGILSTCYGRLKPDVTKAQVRKAYEDFYQDEYFVRLLPDGMNADIHNIKYSNFCDISLHIDTRCGNLIAISAIDNMVKGAAGQAIQNMNLIFGLEEASGLALVPPAF</sequence>
<evidence type="ECO:0000256" key="4">
    <source>
        <dbReference type="ARBA" id="ARBA00022857"/>
    </source>
</evidence>
<dbReference type="InterPro" id="IPR023013">
    <property type="entry name" value="AGPR_AS"/>
</dbReference>
<evidence type="ECO:0000256" key="6">
    <source>
        <dbReference type="ARBA" id="ARBA00050557"/>
    </source>
</evidence>
<dbReference type="EMBL" id="ABCB02000021">
    <property type="protein sequence ID" value="EDO59598.1"/>
    <property type="molecule type" value="Genomic_DNA"/>
</dbReference>
<dbReference type="Gene3D" id="3.30.360.10">
    <property type="entry name" value="Dihydrodipicolinate Reductase, domain 2"/>
    <property type="match status" value="1"/>
</dbReference>
<dbReference type="InterPro" id="IPR036291">
    <property type="entry name" value="NAD(P)-bd_dom_sf"/>
</dbReference>
<dbReference type="PANTHER" id="PTHR32338">
    <property type="entry name" value="N-ACETYL-GAMMA-GLUTAMYL-PHOSPHATE REDUCTASE, CHLOROPLASTIC-RELATED-RELATED"/>
    <property type="match status" value="1"/>
</dbReference>
<dbReference type="EC" id="1.2.1.38" evidence="7"/>
<dbReference type="CDD" id="cd23934">
    <property type="entry name" value="AGPR_1_C"/>
    <property type="match status" value="1"/>
</dbReference>
<dbReference type="AlphaFoldDB" id="A7VYH0"/>
<organism evidence="10 12">
    <name type="scientific">[Clostridium] leptum DSM 753</name>
    <dbReference type="NCBI Taxonomy" id="428125"/>
    <lineage>
        <taxon>Bacteria</taxon>
        <taxon>Bacillati</taxon>
        <taxon>Bacillota</taxon>
        <taxon>Clostridia</taxon>
        <taxon>Eubacteriales</taxon>
        <taxon>Oscillospiraceae</taxon>
        <taxon>Oscillospiraceae incertae sedis</taxon>
    </lineage>
</organism>
<comment type="subcellular location">
    <subcellularLocation>
        <location evidence="7">Cytoplasm</location>
    </subcellularLocation>
</comment>
<dbReference type="SMART" id="SM00859">
    <property type="entry name" value="Semialdhyde_dh"/>
    <property type="match status" value="1"/>
</dbReference>
<dbReference type="GO" id="GO:0003942">
    <property type="term" value="F:N-acetyl-gamma-glutamyl-phosphate reductase activity"/>
    <property type="evidence" value="ECO:0007669"/>
    <property type="project" value="UniProtKB-UniRule"/>
</dbReference>
<dbReference type="OrthoDB" id="9801289at2"/>
<dbReference type="EMBL" id="NOXF01000002">
    <property type="protein sequence ID" value="PEQ25177.1"/>
    <property type="molecule type" value="Genomic_DNA"/>
</dbReference>
<evidence type="ECO:0000313" key="13">
    <source>
        <dbReference type="Proteomes" id="UP000220611"/>
    </source>
</evidence>
<dbReference type="InterPro" id="IPR000706">
    <property type="entry name" value="AGPR_type-1"/>
</dbReference>
<keyword evidence="4 7" id="KW-0521">NADP</keyword>
<dbReference type="GO" id="GO:0070401">
    <property type="term" value="F:NADP+ binding"/>
    <property type="evidence" value="ECO:0007669"/>
    <property type="project" value="InterPro"/>
</dbReference>
<comment type="similarity">
    <text evidence="7">Belongs to the NAGSA dehydrogenase family. Type 1 subfamily.</text>
</comment>
<accession>A7VYH0</accession>
<feature type="domain" description="Semialdehyde dehydrogenase NAD-binding" evidence="9">
    <location>
        <begin position="3"/>
        <end position="140"/>
    </location>
</feature>
<evidence type="ECO:0000259" key="9">
    <source>
        <dbReference type="SMART" id="SM00859"/>
    </source>
</evidence>
<dbReference type="InterPro" id="IPR058924">
    <property type="entry name" value="AGPR_dimerisation_dom"/>
</dbReference>